<keyword evidence="2" id="KW-1277">Toxin-antitoxin system</keyword>
<evidence type="ECO:0000259" key="8">
    <source>
        <dbReference type="Pfam" id="PF01850"/>
    </source>
</evidence>
<keyword evidence="4" id="KW-0479">Metal-binding</keyword>
<dbReference type="Pfam" id="PF01850">
    <property type="entry name" value="PIN"/>
    <property type="match status" value="1"/>
</dbReference>
<name>A0AAP6XKN2_9CORY</name>
<sequence length="139" mass="15527">MRYLFDTNVISELRKPPGRVNPRVASWADNLAEGNVYISSISVFEIERGILLKQRTDPVQAERLRDWFNGQVKVQFKGRILPFDEDVASVAAAMHVPDPKATADSFIAATAQVHSLIVATRNTPGFESMGVELVNPWEM</sequence>
<dbReference type="PANTHER" id="PTHR33653">
    <property type="entry name" value="RIBONUCLEASE VAPC2"/>
    <property type="match status" value="1"/>
</dbReference>
<dbReference type="AlphaFoldDB" id="A0AAP6XKN2"/>
<dbReference type="RefSeq" id="WP_070422982.1">
    <property type="nucleotide sequence ID" value="NZ_JAAUVV010000009.1"/>
</dbReference>
<dbReference type="GO" id="GO:0016787">
    <property type="term" value="F:hydrolase activity"/>
    <property type="evidence" value="ECO:0007669"/>
    <property type="project" value="UniProtKB-KW"/>
</dbReference>
<organism evidence="9 10">
    <name type="scientific">Corynebacterium coyleae</name>
    <dbReference type="NCBI Taxonomy" id="53374"/>
    <lineage>
        <taxon>Bacteria</taxon>
        <taxon>Bacillati</taxon>
        <taxon>Actinomycetota</taxon>
        <taxon>Actinomycetes</taxon>
        <taxon>Mycobacteriales</taxon>
        <taxon>Corynebacteriaceae</taxon>
        <taxon>Corynebacterium</taxon>
    </lineage>
</organism>
<evidence type="ECO:0000256" key="7">
    <source>
        <dbReference type="ARBA" id="ARBA00038093"/>
    </source>
</evidence>
<proteinExistence type="inferred from homology"/>
<dbReference type="Gene3D" id="3.40.50.1010">
    <property type="entry name" value="5'-nuclease"/>
    <property type="match status" value="1"/>
</dbReference>
<evidence type="ECO:0000256" key="5">
    <source>
        <dbReference type="ARBA" id="ARBA00022801"/>
    </source>
</evidence>
<dbReference type="EMBL" id="JAAUVV010000009">
    <property type="protein sequence ID" value="NJJ03881.1"/>
    <property type="molecule type" value="Genomic_DNA"/>
</dbReference>
<dbReference type="GO" id="GO:0004518">
    <property type="term" value="F:nuclease activity"/>
    <property type="evidence" value="ECO:0007669"/>
    <property type="project" value="UniProtKB-KW"/>
</dbReference>
<evidence type="ECO:0000256" key="1">
    <source>
        <dbReference type="ARBA" id="ARBA00001946"/>
    </source>
</evidence>
<evidence type="ECO:0000256" key="3">
    <source>
        <dbReference type="ARBA" id="ARBA00022722"/>
    </source>
</evidence>
<keyword evidence="5" id="KW-0378">Hydrolase</keyword>
<evidence type="ECO:0000256" key="2">
    <source>
        <dbReference type="ARBA" id="ARBA00022649"/>
    </source>
</evidence>
<protein>
    <submittedName>
        <fullName evidence="9">Type II toxin-antitoxin system VapC family toxin</fullName>
    </submittedName>
</protein>
<accession>A0AAP6XKN2</accession>
<dbReference type="InterPro" id="IPR029060">
    <property type="entry name" value="PIN-like_dom_sf"/>
</dbReference>
<comment type="caution">
    <text evidence="9">The sequence shown here is derived from an EMBL/GenBank/DDBJ whole genome shotgun (WGS) entry which is preliminary data.</text>
</comment>
<comment type="cofactor">
    <cofactor evidence="1">
        <name>Mg(2+)</name>
        <dbReference type="ChEBI" id="CHEBI:18420"/>
    </cofactor>
</comment>
<dbReference type="Proteomes" id="UP000591626">
    <property type="component" value="Unassembled WGS sequence"/>
</dbReference>
<dbReference type="GO" id="GO:0046872">
    <property type="term" value="F:metal ion binding"/>
    <property type="evidence" value="ECO:0007669"/>
    <property type="project" value="UniProtKB-KW"/>
</dbReference>
<evidence type="ECO:0000256" key="4">
    <source>
        <dbReference type="ARBA" id="ARBA00022723"/>
    </source>
</evidence>
<keyword evidence="6" id="KW-0460">Magnesium</keyword>
<evidence type="ECO:0000256" key="6">
    <source>
        <dbReference type="ARBA" id="ARBA00022842"/>
    </source>
</evidence>
<dbReference type="PANTHER" id="PTHR33653:SF1">
    <property type="entry name" value="RIBONUCLEASE VAPC2"/>
    <property type="match status" value="1"/>
</dbReference>
<feature type="domain" description="PIN" evidence="8">
    <location>
        <begin position="3"/>
        <end position="123"/>
    </location>
</feature>
<dbReference type="InterPro" id="IPR002716">
    <property type="entry name" value="PIN_dom"/>
</dbReference>
<reference evidence="9 10" key="1">
    <citation type="submission" date="2020-03" db="EMBL/GenBank/DDBJ databases">
        <title>Draft genome sequences of bacterial isolates from the female urobiome.</title>
        <authorList>
            <person name="Miller-Ensminger T."/>
            <person name="Wolfe A.J."/>
            <person name="Putonti C."/>
        </authorList>
    </citation>
    <scope>NUCLEOTIDE SEQUENCE [LARGE SCALE GENOMIC DNA]</scope>
    <source>
        <strain evidence="9 10">UMB8490</strain>
    </source>
</reference>
<dbReference type="CDD" id="cd18746">
    <property type="entry name" value="PIN_VapC4-5_FitB-like"/>
    <property type="match status" value="1"/>
</dbReference>
<evidence type="ECO:0000313" key="9">
    <source>
        <dbReference type="EMBL" id="NJJ03881.1"/>
    </source>
</evidence>
<comment type="similarity">
    <text evidence="7">Belongs to the PINc/VapC protein family.</text>
</comment>
<dbReference type="SUPFAM" id="SSF88723">
    <property type="entry name" value="PIN domain-like"/>
    <property type="match status" value="1"/>
</dbReference>
<evidence type="ECO:0000313" key="10">
    <source>
        <dbReference type="Proteomes" id="UP000591626"/>
    </source>
</evidence>
<dbReference type="InterPro" id="IPR050556">
    <property type="entry name" value="Type_II_TA_system_RNase"/>
</dbReference>
<gene>
    <name evidence="9" type="ORF">HC138_05880</name>
</gene>
<keyword evidence="3" id="KW-0540">Nuclease</keyword>